<reference evidence="8 9" key="1">
    <citation type="submission" date="2020-10" db="EMBL/GenBank/DDBJ databases">
        <title>The Coptis chinensis genome and diversification of protoberbering-type alkaloids.</title>
        <authorList>
            <person name="Wang B."/>
            <person name="Shu S."/>
            <person name="Song C."/>
            <person name="Liu Y."/>
        </authorList>
    </citation>
    <scope>NUCLEOTIDE SEQUENCE [LARGE SCALE GENOMIC DNA]</scope>
    <source>
        <strain evidence="8">HL-2020</strain>
        <tissue evidence="8">Leaf</tissue>
    </source>
</reference>
<sequence length="442" mass="49597">MSSPQIFIFVLISLTSITSCFSSNHHASTSTPTGFKSGILNKNSVRSPFHNQSLTRFDRIKNSVSLSFSRRDYLHSLLSKNASLNSIESSVWRADGEYVMKYYIGTPAVETYAILDTGSELNWIQCLPCERCYNQSKVPIYNPASSSSYNPLKCEAPRCWQMQYYKCTDNYEYCEYELQYMDTSMSKGVLSEETLQFVNGIENVTMNNIFFGCGHNNSFHNNNGEGIPGLIGLTTKPESLVSQLHYKKFAYCLGDFDDIDARGYAAFGDAAHITGGTTPLADSDLPYYFLNLEAISVENTILPIPKGTFTKTKDISSGFVIDSGSTYSIIRRSAFNILLDNLRQKPLYQNTVADPNDSFDLCFKSDAYNLKSAPVITLHFTGLSLQLPFQNTWEKINENIYCLAMLPSDGVSLLGNFQQQNYNVGHDLENRLVSFALMYCSD</sequence>
<dbReference type="AlphaFoldDB" id="A0A835HUX7"/>
<evidence type="ECO:0000256" key="5">
    <source>
        <dbReference type="ARBA" id="ARBA00023180"/>
    </source>
</evidence>
<dbReference type="Pfam" id="PF14543">
    <property type="entry name" value="TAXi_N"/>
    <property type="match status" value="1"/>
</dbReference>
<feature type="signal peptide" evidence="6">
    <location>
        <begin position="1"/>
        <end position="22"/>
    </location>
</feature>
<keyword evidence="6" id="KW-0732">Signal</keyword>
<dbReference type="SUPFAM" id="SSF50630">
    <property type="entry name" value="Acid proteases"/>
    <property type="match status" value="1"/>
</dbReference>
<dbReference type="Proteomes" id="UP000631114">
    <property type="component" value="Unassembled WGS sequence"/>
</dbReference>
<feature type="domain" description="Peptidase A1" evidence="7">
    <location>
        <begin position="98"/>
        <end position="436"/>
    </location>
</feature>
<dbReference type="PANTHER" id="PTHR47967">
    <property type="entry name" value="OS07G0603500 PROTEIN-RELATED"/>
    <property type="match status" value="1"/>
</dbReference>
<keyword evidence="3" id="KW-0064">Aspartyl protease</keyword>
<evidence type="ECO:0000313" key="9">
    <source>
        <dbReference type="Proteomes" id="UP000631114"/>
    </source>
</evidence>
<keyword evidence="2" id="KW-0645">Protease</keyword>
<comment type="similarity">
    <text evidence="1">Belongs to the peptidase A1 family.</text>
</comment>
<proteinExistence type="inferred from homology"/>
<evidence type="ECO:0000313" key="8">
    <source>
        <dbReference type="EMBL" id="KAF9607430.1"/>
    </source>
</evidence>
<dbReference type="InterPro" id="IPR051708">
    <property type="entry name" value="Plant_Aspart_Prot_A1"/>
</dbReference>
<evidence type="ECO:0000256" key="2">
    <source>
        <dbReference type="ARBA" id="ARBA00022670"/>
    </source>
</evidence>
<dbReference type="Pfam" id="PF14541">
    <property type="entry name" value="TAXi_C"/>
    <property type="match status" value="1"/>
</dbReference>
<dbReference type="InterPro" id="IPR032861">
    <property type="entry name" value="TAXi_N"/>
</dbReference>
<protein>
    <recommendedName>
        <fullName evidence="7">Peptidase A1 domain-containing protein</fullName>
    </recommendedName>
</protein>
<dbReference type="EMBL" id="JADFTS010000005">
    <property type="protein sequence ID" value="KAF9607430.1"/>
    <property type="molecule type" value="Genomic_DNA"/>
</dbReference>
<keyword evidence="4" id="KW-0378">Hydrolase</keyword>
<evidence type="ECO:0000256" key="4">
    <source>
        <dbReference type="ARBA" id="ARBA00022801"/>
    </source>
</evidence>
<keyword evidence="5" id="KW-0325">Glycoprotein</keyword>
<organism evidence="8 9">
    <name type="scientific">Coptis chinensis</name>
    <dbReference type="NCBI Taxonomy" id="261450"/>
    <lineage>
        <taxon>Eukaryota</taxon>
        <taxon>Viridiplantae</taxon>
        <taxon>Streptophyta</taxon>
        <taxon>Embryophyta</taxon>
        <taxon>Tracheophyta</taxon>
        <taxon>Spermatophyta</taxon>
        <taxon>Magnoliopsida</taxon>
        <taxon>Ranunculales</taxon>
        <taxon>Ranunculaceae</taxon>
        <taxon>Coptidoideae</taxon>
        <taxon>Coptis</taxon>
    </lineage>
</organism>
<dbReference type="OrthoDB" id="2747330at2759"/>
<dbReference type="PANTHER" id="PTHR47967:SF91">
    <property type="entry name" value="PEPTIDASE A1 DOMAIN-CONTAINING PROTEIN"/>
    <property type="match status" value="1"/>
</dbReference>
<dbReference type="InterPro" id="IPR034161">
    <property type="entry name" value="Pepsin-like_plant"/>
</dbReference>
<dbReference type="GO" id="GO:0004190">
    <property type="term" value="F:aspartic-type endopeptidase activity"/>
    <property type="evidence" value="ECO:0007669"/>
    <property type="project" value="UniProtKB-KW"/>
</dbReference>
<dbReference type="CDD" id="cd05476">
    <property type="entry name" value="pepsin_A_like_plant"/>
    <property type="match status" value="1"/>
</dbReference>
<dbReference type="Gene3D" id="2.40.70.10">
    <property type="entry name" value="Acid Proteases"/>
    <property type="match status" value="2"/>
</dbReference>
<dbReference type="InterPro" id="IPR033121">
    <property type="entry name" value="PEPTIDASE_A1"/>
</dbReference>
<keyword evidence="9" id="KW-1185">Reference proteome</keyword>
<evidence type="ECO:0000259" key="7">
    <source>
        <dbReference type="PROSITE" id="PS51767"/>
    </source>
</evidence>
<accession>A0A835HUX7</accession>
<dbReference type="GO" id="GO:0005576">
    <property type="term" value="C:extracellular region"/>
    <property type="evidence" value="ECO:0007669"/>
    <property type="project" value="TreeGrafter"/>
</dbReference>
<comment type="caution">
    <text evidence="8">The sequence shown here is derived from an EMBL/GenBank/DDBJ whole genome shotgun (WGS) entry which is preliminary data.</text>
</comment>
<evidence type="ECO:0000256" key="3">
    <source>
        <dbReference type="ARBA" id="ARBA00022750"/>
    </source>
</evidence>
<feature type="chain" id="PRO_5032406501" description="Peptidase A1 domain-containing protein" evidence="6">
    <location>
        <begin position="23"/>
        <end position="442"/>
    </location>
</feature>
<dbReference type="PROSITE" id="PS51767">
    <property type="entry name" value="PEPTIDASE_A1"/>
    <property type="match status" value="1"/>
</dbReference>
<evidence type="ECO:0000256" key="6">
    <source>
        <dbReference type="SAM" id="SignalP"/>
    </source>
</evidence>
<dbReference type="GO" id="GO:0006508">
    <property type="term" value="P:proteolysis"/>
    <property type="evidence" value="ECO:0007669"/>
    <property type="project" value="UniProtKB-KW"/>
</dbReference>
<name>A0A835HUX7_9MAGN</name>
<dbReference type="InterPro" id="IPR021109">
    <property type="entry name" value="Peptidase_aspartic_dom_sf"/>
</dbReference>
<gene>
    <name evidence="8" type="ORF">IFM89_035568</name>
</gene>
<evidence type="ECO:0000256" key="1">
    <source>
        <dbReference type="ARBA" id="ARBA00007447"/>
    </source>
</evidence>
<dbReference type="InterPro" id="IPR032799">
    <property type="entry name" value="TAXi_C"/>
</dbReference>